<evidence type="ECO:0000313" key="2">
    <source>
        <dbReference type="EMBL" id="GEU72041.1"/>
    </source>
</evidence>
<dbReference type="AlphaFoldDB" id="A0A6L2MDL0"/>
<dbReference type="InterPro" id="IPR012337">
    <property type="entry name" value="RNaseH-like_sf"/>
</dbReference>
<accession>A0A6L2MDL0</accession>
<evidence type="ECO:0000259" key="1">
    <source>
        <dbReference type="PROSITE" id="PS50994"/>
    </source>
</evidence>
<gene>
    <name evidence="2" type="ORF">Tci_044019</name>
</gene>
<protein>
    <submittedName>
        <fullName evidence="2">Reverse transcriptase domain-containing protein</fullName>
    </submittedName>
</protein>
<keyword evidence="2" id="KW-0695">RNA-directed DNA polymerase</keyword>
<dbReference type="InterPro" id="IPR052160">
    <property type="entry name" value="Gypsy_RT_Integrase-like"/>
</dbReference>
<dbReference type="InterPro" id="IPR041588">
    <property type="entry name" value="Integrase_H2C2"/>
</dbReference>
<comment type="caution">
    <text evidence="2">The sequence shown here is derived from an EMBL/GenBank/DDBJ whole genome shotgun (WGS) entry which is preliminary data.</text>
</comment>
<dbReference type="Pfam" id="PF00665">
    <property type="entry name" value="rve"/>
    <property type="match status" value="1"/>
</dbReference>
<organism evidence="2">
    <name type="scientific">Tanacetum cinerariifolium</name>
    <name type="common">Dalmatian daisy</name>
    <name type="synonym">Chrysanthemum cinerariifolium</name>
    <dbReference type="NCBI Taxonomy" id="118510"/>
    <lineage>
        <taxon>Eukaryota</taxon>
        <taxon>Viridiplantae</taxon>
        <taxon>Streptophyta</taxon>
        <taxon>Embryophyta</taxon>
        <taxon>Tracheophyta</taxon>
        <taxon>Spermatophyta</taxon>
        <taxon>Magnoliopsida</taxon>
        <taxon>eudicotyledons</taxon>
        <taxon>Gunneridae</taxon>
        <taxon>Pentapetalae</taxon>
        <taxon>asterids</taxon>
        <taxon>campanulids</taxon>
        <taxon>Asterales</taxon>
        <taxon>Asteraceae</taxon>
        <taxon>Asteroideae</taxon>
        <taxon>Anthemideae</taxon>
        <taxon>Anthemidinae</taxon>
        <taxon>Tanacetum</taxon>
    </lineage>
</organism>
<proteinExistence type="predicted"/>
<dbReference type="InterPro" id="IPR036397">
    <property type="entry name" value="RNaseH_sf"/>
</dbReference>
<name>A0A6L2MDL0_TANCI</name>
<dbReference type="EMBL" id="BKCJ010006417">
    <property type="protein sequence ID" value="GEU72041.1"/>
    <property type="molecule type" value="Genomic_DNA"/>
</dbReference>
<dbReference type="GO" id="GO:0003964">
    <property type="term" value="F:RNA-directed DNA polymerase activity"/>
    <property type="evidence" value="ECO:0007669"/>
    <property type="project" value="UniProtKB-KW"/>
</dbReference>
<dbReference type="GO" id="GO:0015074">
    <property type="term" value="P:DNA integration"/>
    <property type="evidence" value="ECO:0007669"/>
    <property type="project" value="InterPro"/>
</dbReference>
<reference evidence="2" key="1">
    <citation type="journal article" date="2019" name="Sci. Rep.">
        <title>Draft genome of Tanacetum cinerariifolium, the natural source of mosquito coil.</title>
        <authorList>
            <person name="Yamashiro T."/>
            <person name="Shiraishi A."/>
            <person name="Satake H."/>
            <person name="Nakayama K."/>
        </authorList>
    </citation>
    <scope>NUCLEOTIDE SEQUENCE</scope>
</reference>
<dbReference type="Pfam" id="PF17921">
    <property type="entry name" value="Integrase_H2C2"/>
    <property type="match status" value="1"/>
</dbReference>
<keyword evidence="2" id="KW-0548">Nucleotidyltransferase</keyword>
<dbReference type="Gene3D" id="1.10.340.70">
    <property type="match status" value="1"/>
</dbReference>
<keyword evidence="2" id="KW-0808">Transferase</keyword>
<dbReference type="PANTHER" id="PTHR47266">
    <property type="entry name" value="ENDONUCLEASE-RELATED"/>
    <property type="match status" value="1"/>
</dbReference>
<dbReference type="PROSITE" id="PS50994">
    <property type="entry name" value="INTEGRASE"/>
    <property type="match status" value="1"/>
</dbReference>
<dbReference type="SUPFAM" id="SSF53098">
    <property type="entry name" value="Ribonuclease H-like"/>
    <property type="match status" value="1"/>
</dbReference>
<dbReference type="GO" id="GO:0003676">
    <property type="term" value="F:nucleic acid binding"/>
    <property type="evidence" value="ECO:0007669"/>
    <property type="project" value="InterPro"/>
</dbReference>
<feature type="domain" description="Integrase catalytic" evidence="1">
    <location>
        <begin position="284"/>
        <end position="450"/>
    </location>
</feature>
<dbReference type="Gene3D" id="3.30.420.10">
    <property type="entry name" value="Ribonuclease H-like superfamily/Ribonuclease H"/>
    <property type="match status" value="1"/>
</dbReference>
<sequence>MLGFADVVSNEVSTPYFEPIILNSSQNLTPFDEKGDILILEALLNSDPEPPLPNQKYYFPKAHNDLKVVEPKNNKSSDDEPPKVELKELPPHLEMLKRCEDTKLDLNWEKSHFMVKEVIDTKGAKNYDADHLSRLENPYENVFDPKEINESFPPESLNKVAHQDPSTPWFADFANYHARKFIIKGMTTQQKQKNFKDVRHYFWDDPYLFKTCPDQIIHRCVAGQEAIDILKACHSGPTGGHYRANYTAKKVFDSDFYWPPIYKDAFELVKRYDSCQRQGKISQRDEMPQNSIQVYEIFDVWGIDFMGPFPSSKGNKYILVAVDYLSKWLKAKALPTNDARVVVKFLKSLFSRFGTPKAIISDRGTHFCNDQFSRVMSKYGVTHRLSTAYHPQISGQVEVTNRGLKLILERTIGENRASWSDKLEDALWAFITAFKTPIGCTPYRLVYRKSCHLPLELEHKAFWALKHANFDLKTTGDHRKLQLNELSELRDQAYENSLIYKERTKKLHDAKIKNRIFNVGDQVLLFNS</sequence>
<dbReference type="InterPro" id="IPR001584">
    <property type="entry name" value="Integrase_cat-core"/>
</dbReference>